<name>A0A0B5DYX4_9RHOB</name>
<dbReference type="KEGG" id="cid:P73_1206"/>
<dbReference type="Gene3D" id="3.40.50.300">
    <property type="entry name" value="P-loop containing nucleotide triphosphate hydrolases"/>
    <property type="match status" value="1"/>
</dbReference>
<dbReference type="InterPro" id="IPR027417">
    <property type="entry name" value="P-loop_NTPase"/>
</dbReference>
<gene>
    <name evidence="1" type="ORF">P73_1206</name>
</gene>
<proteinExistence type="predicted"/>
<dbReference type="SUPFAM" id="SSF52540">
    <property type="entry name" value="P-loop containing nucleoside triphosphate hydrolases"/>
    <property type="match status" value="1"/>
</dbReference>
<keyword evidence="2" id="KW-1185">Reference proteome</keyword>
<dbReference type="HOGENOM" id="CLU_029703_1_0_5"/>
<dbReference type="Proteomes" id="UP000031521">
    <property type="component" value="Chromosome"/>
</dbReference>
<protein>
    <submittedName>
        <fullName evidence="1">ATPase AAA</fullName>
    </submittedName>
</protein>
<dbReference type="EMBL" id="CP004393">
    <property type="protein sequence ID" value="AJE45921.1"/>
    <property type="molecule type" value="Genomic_DNA"/>
</dbReference>
<dbReference type="AlphaFoldDB" id="A0A0B5DYX4"/>
<evidence type="ECO:0000313" key="2">
    <source>
        <dbReference type="Proteomes" id="UP000031521"/>
    </source>
</evidence>
<reference evidence="1 2" key="1">
    <citation type="journal article" date="2014" name="Int. J. Syst. Evol. Microbiol.">
        <title>Celeribacter indicus sp. nov., a polycyclic aromatic hydrocarbon-degrading bacterium from deep-sea sediment and reclassification of Huaishuia halophila as Celeribacter halophilus comb. nov.</title>
        <authorList>
            <person name="Lai Q."/>
            <person name="Cao J."/>
            <person name="Yuan J."/>
            <person name="Li F."/>
            <person name="Shao Z."/>
        </authorList>
    </citation>
    <scope>NUCLEOTIDE SEQUENCE [LARGE SCALE GENOMIC DNA]</scope>
    <source>
        <strain evidence="1">P73</strain>
    </source>
</reference>
<accession>A0A0B5DYX4</accession>
<organism evidence="1 2">
    <name type="scientific">Celeribacter indicus</name>
    <dbReference type="NCBI Taxonomy" id="1208324"/>
    <lineage>
        <taxon>Bacteria</taxon>
        <taxon>Pseudomonadati</taxon>
        <taxon>Pseudomonadota</taxon>
        <taxon>Alphaproteobacteria</taxon>
        <taxon>Rhodobacterales</taxon>
        <taxon>Roseobacteraceae</taxon>
        <taxon>Celeribacter</taxon>
    </lineage>
</organism>
<evidence type="ECO:0000313" key="1">
    <source>
        <dbReference type="EMBL" id="AJE45921.1"/>
    </source>
</evidence>
<sequence>MPVRPFDFSQIYGDIPNNAKLRHILTMKIVPPGAGYVPFRRRSARIGTAMNMPVIPNVTAPPVPRRIEETGLSPVMMRDILLKTMFRTHHEQVSRLSEVLCLPVACTQDLVDRAREQGLIEATGTLHAGAGSEMGFRLSDTGKARALDALSQSEYYGAMPVPLERYAEQVRRQSVRNMKITREALLRAMGHLILPPALLDQIGPAVGAGRSILMYGPPGNGKSSISNGIRDALGDLIYVPRAIEYNGSVITVYDPLMHVRREEAEDDATALRKTANRFDRRYVRCERPSVVTGGELSLDMLDLVYNPTARTYQAPLQLKSTGGIFIVDDLGRQAEPPQKLVNRWIVPLEESKDILALQSGEKFEVPFDTLVIFSTNFHPNQIFDQAALRRIFYKIRIDGPDQEGFLKIFARVARKKGMPLDEATLVHLLKRKYPTIGNAFANYQPVFLIDQMMSICDFEGIPYRMTPDLIDRAWANMFVEQSDFAH</sequence>
<dbReference type="STRING" id="1208324.P73_1206"/>